<dbReference type="Proteomes" id="UP001230188">
    <property type="component" value="Unassembled WGS sequence"/>
</dbReference>
<feature type="domain" description="Cytochrome b561" evidence="10">
    <location>
        <begin position="944"/>
        <end position="1156"/>
    </location>
</feature>
<evidence type="ECO:0000256" key="3">
    <source>
        <dbReference type="ARBA" id="ARBA00022692"/>
    </source>
</evidence>
<reference evidence="11" key="1">
    <citation type="submission" date="2023-01" db="EMBL/GenBank/DDBJ databases">
        <title>Metagenome sequencing of chrysophaentin producing Chrysophaeum taylorii.</title>
        <authorList>
            <person name="Davison J."/>
            <person name="Bewley C."/>
        </authorList>
    </citation>
    <scope>NUCLEOTIDE SEQUENCE</scope>
    <source>
        <strain evidence="11">NIES-1699</strain>
    </source>
</reference>
<evidence type="ECO:0000256" key="1">
    <source>
        <dbReference type="ARBA" id="ARBA00004370"/>
    </source>
</evidence>
<dbReference type="CDD" id="cd09631">
    <property type="entry name" value="DOMON_DOH"/>
    <property type="match status" value="2"/>
</dbReference>
<comment type="subcellular location">
    <subcellularLocation>
        <location evidence="1">Membrane</location>
    </subcellularLocation>
</comment>
<accession>A0AAD7UH15</accession>
<evidence type="ECO:0000259" key="10">
    <source>
        <dbReference type="PROSITE" id="PS50939"/>
    </source>
</evidence>
<evidence type="ECO:0000313" key="11">
    <source>
        <dbReference type="EMBL" id="KAJ8605948.1"/>
    </source>
</evidence>
<evidence type="ECO:0000256" key="7">
    <source>
        <dbReference type="ARBA" id="ARBA00023136"/>
    </source>
</evidence>
<dbReference type="EMBL" id="JAQMWT010000306">
    <property type="protein sequence ID" value="KAJ8605948.1"/>
    <property type="molecule type" value="Genomic_DNA"/>
</dbReference>
<dbReference type="Gene3D" id="1.20.120.1770">
    <property type="match status" value="1"/>
</dbReference>
<dbReference type="SMART" id="SM00665">
    <property type="entry name" value="B561"/>
    <property type="match status" value="1"/>
</dbReference>
<gene>
    <name evidence="11" type="ORF">CTAYLR_010802</name>
</gene>
<proteinExistence type="predicted"/>
<dbReference type="InterPro" id="IPR045266">
    <property type="entry name" value="DOH_DOMON"/>
</dbReference>
<keyword evidence="12" id="KW-1185">Reference proteome</keyword>
<evidence type="ECO:0000256" key="5">
    <source>
        <dbReference type="ARBA" id="ARBA00022982"/>
    </source>
</evidence>
<name>A0AAD7UH15_9STRA</name>
<dbReference type="GO" id="GO:0016020">
    <property type="term" value="C:membrane"/>
    <property type="evidence" value="ECO:0007669"/>
    <property type="project" value="UniProtKB-SubCell"/>
</dbReference>
<feature type="transmembrane region" description="Helical" evidence="8">
    <location>
        <begin position="1014"/>
        <end position="1038"/>
    </location>
</feature>
<feature type="transmembrane region" description="Helical" evidence="8">
    <location>
        <begin position="1058"/>
        <end position="1075"/>
    </location>
</feature>
<keyword evidence="7 8" id="KW-0472">Membrane</keyword>
<dbReference type="PANTHER" id="PTHR23130:SF171">
    <property type="entry name" value="OS01G0895300 PROTEIN"/>
    <property type="match status" value="1"/>
</dbReference>
<organism evidence="11 12">
    <name type="scientific">Chrysophaeum taylorii</name>
    <dbReference type="NCBI Taxonomy" id="2483200"/>
    <lineage>
        <taxon>Eukaryota</taxon>
        <taxon>Sar</taxon>
        <taxon>Stramenopiles</taxon>
        <taxon>Ochrophyta</taxon>
        <taxon>Pelagophyceae</taxon>
        <taxon>Pelagomonadales</taxon>
        <taxon>Pelagomonadaceae</taxon>
        <taxon>Chrysophaeum</taxon>
    </lineage>
</organism>
<sequence length="1179" mass="125471">MSAPAETSTELSVVFERDGVELECGSTYVAGETLTARISAADGIHYLMELQDGGAFDTTTCDGDEFCDDARCGQGSSATGTADAEGASVVAPTDGSDLSLIAAWAQGFGTVYITEACVLVGDADDPTTAPETSANATTTAPPYAIIRNGTCAGFGMVDILDENTCRAVMNDGYYNTRDQNDNGILDFNEDYPIPTVSGLPPGCWPVEPGTPGFEETEFPFACITPLEDAVGECSDNFPCFCQLPEYEIVTNGTCVSMGYADALEETLCRALMNDGYYSTRDQNDDGVIDAFEDYPIPVVTGLPPGCWPVEPGTEGFESTEFPFACITPLEGAVGDCSDNFPCFCLTGSGETEPARVETMPAEPPVAYAVVTDGTCVSHGMIDILDEDACRAESSSRVLMSRASSDISCVCRAVMNDGYYNTRDQNDNGILDFNEDYPIPTVSGLPPGCWPVEPGTSGFEETEFPFACITPLEDAVGNCSASFPCFCQLPEYEIVTSGTCVSAGYADALEETLCRALMNDGYYSTRDQNDDGVIDAFEDYPIPVVSGLPPGCWPVEPGTEGFESTEFPFACITPLEDAVGNCSDNLPCFCLTTTTTQAVPAPTAAVASPTVGTTCSAFPSDDPDFEHMAELDENVQFYWTVETTGDQDASFYPAIRASVVKVGDGWVSLGFSLDEFMPESDAIISTDGLEPQKYQLTGRSDPEIMDDASQTLVDATTEIVDSNLVASFTKSLAEEGEVEIGASGTDWGYFLYGYGDDSLAYHNTNRGALQLDLAPACDPDATPAPTVAPTVSPAPTLTASCESDDADYDFALPIDGSFTFYWRVLDDGDQPSDFYPALQGRYLLAGGGYASLAASLDTMMIGSDAIVGQDGAIPEKYELTARSDAGVTRRGDNTQTLVDTSCETTTIDGASFLDCRFTKQMAEDGEIEIFAVGATQFVWAYGSGGLAYHGTATRGALSLDLSTCAATAVDLVPVSSRAIRIHGQFMIAAWAYCAPLGVIFARAKHACLRAGFFKTWLYLHMLVQVAALVCTAAGFAKAFDAIKDSNGGLDHLTYRHPKLGVGVMVGAAAQLLMGVLRPHPPQKGEPKSIARWAFEGFHRLIGYGTIVLGVITMLAGIEKAMELDHISAMRPWNTAVVAPVAASVFVLVATTIFIFLTTPKSTPYTDVEKAGNIELEEEKN</sequence>
<dbReference type="AlphaFoldDB" id="A0AAD7UH15"/>
<feature type="transmembrane region" description="Helical" evidence="8">
    <location>
        <begin position="1096"/>
        <end position="1116"/>
    </location>
</feature>
<keyword evidence="5" id="KW-0249">Electron transport</keyword>
<evidence type="ECO:0008006" key="13">
    <source>
        <dbReference type="Google" id="ProtNLM"/>
    </source>
</evidence>
<keyword evidence="3 8" id="KW-0812">Transmembrane</keyword>
<evidence type="ECO:0000256" key="2">
    <source>
        <dbReference type="ARBA" id="ARBA00022448"/>
    </source>
</evidence>
<dbReference type="CDD" id="cd08760">
    <property type="entry name" value="Cyt_b561_FRRS1_like"/>
    <property type="match status" value="1"/>
</dbReference>
<evidence type="ECO:0000256" key="6">
    <source>
        <dbReference type="ARBA" id="ARBA00022989"/>
    </source>
</evidence>
<dbReference type="PROSITE" id="PS50836">
    <property type="entry name" value="DOMON"/>
    <property type="match status" value="1"/>
</dbReference>
<dbReference type="InterPro" id="IPR005018">
    <property type="entry name" value="DOMON_domain"/>
</dbReference>
<feature type="domain" description="DOMON" evidence="9">
    <location>
        <begin position="632"/>
        <end position="754"/>
    </location>
</feature>
<evidence type="ECO:0000259" key="9">
    <source>
        <dbReference type="PROSITE" id="PS50836"/>
    </source>
</evidence>
<dbReference type="PANTHER" id="PTHR23130">
    <property type="entry name" value="CYTOCHROME B561 AND DOMON DOMAIN-CONTAINING PROTEIN"/>
    <property type="match status" value="1"/>
</dbReference>
<dbReference type="PROSITE" id="PS50939">
    <property type="entry name" value="CYTOCHROME_B561"/>
    <property type="match status" value="1"/>
</dbReference>
<evidence type="ECO:0000256" key="4">
    <source>
        <dbReference type="ARBA" id="ARBA00022729"/>
    </source>
</evidence>
<feature type="transmembrane region" description="Helical" evidence="8">
    <location>
        <begin position="1136"/>
        <end position="1155"/>
    </location>
</feature>
<comment type="caution">
    <text evidence="11">The sequence shown here is derived from an EMBL/GenBank/DDBJ whole genome shotgun (WGS) entry which is preliminary data.</text>
</comment>
<keyword evidence="4" id="KW-0732">Signal</keyword>
<evidence type="ECO:0000313" key="12">
    <source>
        <dbReference type="Proteomes" id="UP001230188"/>
    </source>
</evidence>
<keyword evidence="2" id="KW-0813">Transport</keyword>
<protein>
    <recommendedName>
        <fullName evidence="13">Cytochrome b561 domain-containing protein</fullName>
    </recommendedName>
</protein>
<dbReference type="InterPro" id="IPR006593">
    <property type="entry name" value="Cyt_b561/ferric_Rdtase_TM"/>
</dbReference>
<keyword evidence="6 8" id="KW-1133">Transmembrane helix</keyword>
<dbReference type="Pfam" id="PF03188">
    <property type="entry name" value="Cytochrom_B561"/>
    <property type="match status" value="1"/>
</dbReference>
<feature type="transmembrane region" description="Helical" evidence="8">
    <location>
        <begin position="984"/>
        <end position="1002"/>
    </location>
</feature>
<evidence type="ECO:0000256" key="8">
    <source>
        <dbReference type="SAM" id="Phobius"/>
    </source>
</evidence>